<feature type="domain" description="NAD-dependent epimerase/dehydratase" evidence="1">
    <location>
        <begin position="3"/>
        <end position="218"/>
    </location>
</feature>
<sequence length="334" mass="35923">MRMLILGGTWFLGRALAELAVGRGHEVTTFNRGRSGGDVAGVVAVRGDRGRWADLVRLVRGGPWDAVVDTSGMVPGVVRASASVLSRVAEFYVYVSTVNVYRGWPTDPLDDGSEVRAGGGRPLGENAADRYGREKAGCEVAVGTAFPGRSAVLRPSVMIGPREYAGRVPWWLRRVAGGGRVLAPGVPGWGIQPVDVRDVAEFALKVAERRLGGSFNVAAPIGSATFGDLLEACRRVTGGSAALEWVADEFLVRHGVREWVELPLWRPHAGTWRLETARARAAGLRCRPLFETVCDTWEWLCAGDADLDHEAAADVGITPTREAAVLAAWDVCRE</sequence>
<gene>
    <name evidence="2" type="ORF">GCM10009560_59220</name>
</gene>
<accession>A0ABP4B1U2</accession>
<evidence type="ECO:0000313" key="2">
    <source>
        <dbReference type="EMBL" id="GAA0944826.1"/>
    </source>
</evidence>
<protein>
    <submittedName>
        <fullName evidence="2">NAD-dependent epimerase/dehydratase family protein</fullName>
    </submittedName>
</protein>
<comment type="caution">
    <text evidence="2">The sequence shown here is derived from an EMBL/GenBank/DDBJ whole genome shotgun (WGS) entry which is preliminary data.</text>
</comment>
<dbReference type="SUPFAM" id="SSF51735">
    <property type="entry name" value="NAD(P)-binding Rossmann-fold domains"/>
    <property type="match status" value="1"/>
</dbReference>
<keyword evidence="3" id="KW-1185">Reference proteome</keyword>
<dbReference type="EMBL" id="BAAAHQ010000037">
    <property type="protein sequence ID" value="GAA0944826.1"/>
    <property type="molecule type" value="Genomic_DNA"/>
</dbReference>
<dbReference type="InterPro" id="IPR051207">
    <property type="entry name" value="ComplexI_NDUFA9_subunit"/>
</dbReference>
<dbReference type="Pfam" id="PF01370">
    <property type="entry name" value="Epimerase"/>
    <property type="match status" value="1"/>
</dbReference>
<organism evidence="2 3">
    <name type="scientific">Nonomuraea longicatena</name>
    <dbReference type="NCBI Taxonomy" id="83682"/>
    <lineage>
        <taxon>Bacteria</taxon>
        <taxon>Bacillati</taxon>
        <taxon>Actinomycetota</taxon>
        <taxon>Actinomycetes</taxon>
        <taxon>Streptosporangiales</taxon>
        <taxon>Streptosporangiaceae</taxon>
        <taxon>Nonomuraea</taxon>
    </lineage>
</organism>
<reference evidence="3" key="1">
    <citation type="journal article" date="2019" name="Int. J. Syst. Evol. Microbiol.">
        <title>The Global Catalogue of Microorganisms (GCM) 10K type strain sequencing project: providing services to taxonomists for standard genome sequencing and annotation.</title>
        <authorList>
            <consortium name="The Broad Institute Genomics Platform"/>
            <consortium name="The Broad Institute Genome Sequencing Center for Infectious Disease"/>
            <person name="Wu L."/>
            <person name="Ma J."/>
        </authorList>
    </citation>
    <scope>NUCLEOTIDE SEQUENCE [LARGE SCALE GENOMIC DNA]</scope>
    <source>
        <strain evidence="3">JCM 11136</strain>
    </source>
</reference>
<dbReference type="PANTHER" id="PTHR12126">
    <property type="entry name" value="NADH-UBIQUINONE OXIDOREDUCTASE 39 KDA SUBUNIT-RELATED"/>
    <property type="match status" value="1"/>
</dbReference>
<name>A0ABP4B1U2_9ACTN</name>
<proteinExistence type="predicted"/>
<dbReference type="Proteomes" id="UP001501578">
    <property type="component" value="Unassembled WGS sequence"/>
</dbReference>
<dbReference type="InterPro" id="IPR036291">
    <property type="entry name" value="NAD(P)-bd_dom_sf"/>
</dbReference>
<dbReference type="PANTHER" id="PTHR12126:SF11">
    <property type="entry name" value="NADH DEHYDROGENASE [UBIQUINONE] 1 ALPHA SUBCOMPLEX SUBUNIT 9, MITOCHONDRIAL"/>
    <property type="match status" value="1"/>
</dbReference>
<dbReference type="InterPro" id="IPR001509">
    <property type="entry name" value="Epimerase_deHydtase"/>
</dbReference>
<dbReference type="Gene3D" id="3.40.50.720">
    <property type="entry name" value="NAD(P)-binding Rossmann-like Domain"/>
    <property type="match status" value="1"/>
</dbReference>
<evidence type="ECO:0000259" key="1">
    <source>
        <dbReference type="Pfam" id="PF01370"/>
    </source>
</evidence>
<evidence type="ECO:0000313" key="3">
    <source>
        <dbReference type="Proteomes" id="UP001501578"/>
    </source>
</evidence>